<comment type="caution">
    <text evidence="2">The sequence shown here is derived from an EMBL/GenBank/DDBJ whole genome shotgun (WGS) entry which is preliminary data.</text>
</comment>
<evidence type="ECO:0000313" key="2">
    <source>
        <dbReference type="EMBL" id="KTB37508.1"/>
    </source>
</evidence>
<name>A0A0W0FMJ8_MONRR</name>
<feature type="region of interest" description="Disordered" evidence="1">
    <location>
        <begin position="189"/>
        <end position="232"/>
    </location>
</feature>
<gene>
    <name evidence="2" type="ORF">WG66_9872</name>
</gene>
<proteinExistence type="predicted"/>
<sequence length="245" mass="27217">MVALSPHTSLLSSSSITKSDYSTSVRQSVLLLEKSESSSVSGFPEAASSSSNQSSQLPPSVLPSLSRKLRHLDDLPDTLKELYKIFLNLSTIDLRRRCGAEIISLIEIAQETLTKAKLSLWKFSPCPIFFRPHKEAYFALLELLEARGTCFKVILRERWKRLVFHLSEDFEINLRSDSSARVRPCSPRAIVTQQGRRRPTNGTAPNYPEGISSAASDSHMPPPSAFPPSEGVSSLSLKWCIQTLI</sequence>
<feature type="region of interest" description="Disordered" evidence="1">
    <location>
        <begin position="39"/>
        <end position="61"/>
    </location>
</feature>
<organism evidence="2 3">
    <name type="scientific">Moniliophthora roreri</name>
    <name type="common">Frosty pod rot fungus</name>
    <name type="synonym">Monilia roreri</name>
    <dbReference type="NCBI Taxonomy" id="221103"/>
    <lineage>
        <taxon>Eukaryota</taxon>
        <taxon>Fungi</taxon>
        <taxon>Dikarya</taxon>
        <taxon>Basidiomycota</taxon>
        <taxon>Agaricomycotina</taxon>
        <taxon>Agaricomycetes</taxon>
        <taxon>Agaricomycetidae</taxon>
        <taxon>Agaricales</taxon>
        <taxon>Marasmiineae</taxon>
        <taxon>Marasmiaceae</taxon>
        <taxon>Moniliophthora</taxon>
    </lineage>
</organism>
<evidence type="ECO:0000256" key="1">
    <source>
        <dbReference type="SAM" id="MobiDB-lite"/>
    </source>
</evidence>
<dbReference type="Proteomes" id="UP000054988">
    <property type="component" value="Unassembled WGS sequence"/>
</dbReference>
<protein>
    <submittedName>
        <fullName evidence="2">Uncharacterized protein</fullName>
    </submittedName>
</protein>
<evidence type="ECO:0000313" key="3">
    <source>
        <dbReference type="Proteomes" id="UP000054988"/>
    </source>
</evidence>
<dbReference type="EMBL" id="LATX01001844">
    <property type="protein sequence ID" value="KTB37508.1"/>
    <property type="molecule type" value="Genomic_DNA"/>
</dbReference>
<feature type="compositionally biased region" description="Low complexity" evidence="1">
    <location>
        <begin position="48"/>
        <end position="61"/>
    </location>
</feature>
<dbReference type="AlphaFoldDB" id="A0A0W0FMJ8"/>
<accession>A0A0W0FMJ8</accession>
<reference evidence="2 3" key="1">
    <citation type="submission" date="2015-12" db="EMBL/GenBank/DDBJ databases">
        <title>Draft genome sequence of Moniliophthora roreri, the causal agent of frosty pod rot of cacao.</title>
        <authorList>
            <person name="Aime M.C."/>
            <person name="Diaz-Valderrama J.R."/>
            <person name="Kijpornyongpan T."/>
            <person name="Phillips-Mora W."/>
        </authorList>
    </citation>
    <scope>NUCLEOTIDE SEQUENCE [LARGE SCALE GENOMIC DNA]</scope>
    <source>
        <strain evidence="2 3">MCA 2952</strain>
    </source>
</reference>